<dbReference type="FunFam" id="1.10.10.10:FF:000131">
    <property type="entry name" value="la-related protein 1B isoform X2"/>
    <property type="match status" value="1"/>
</dbReference>
<dbReference type="GO" id="GO:0003723">
    <property type="term" value="F:RNA binding"/>
    <property type="evidence" value="ECO:0007669"/>
    <property type="project" value="UniProtKB-UniRule"/>
</dbReference>
<dbReference type="Gene3D" id="1.10.10.10">
    <property type="entry name" value="Winged helix-like DNA-binding domain superfamily/Winged helix DNA-binding domain"/>
    <property type="match status" value="1"/>
</dbReference>
<dbReference type="GeneID" id="111315281"/>
<name>A0A6P6B626_DURZI</name>
<dbReference type="KEGG" id="dzi:111315281"/>
<dbReference type="InterPro" id="IPR036390">
    <property type="entry name" value="WH_DNA-bd_sf"/>
</dbReference>
<dbReference type="CDD" id="cd07323">
    <property type="entry name" value="LAM"/>
    <property type="match status" value="1"/>
</dbReference>
<sequence>MAMTADSSSPGDGLNSPQFRRKNLPSPWAQVVRGESESISAVYHSPSSPSLTTSLPVASLPEQATFSDCSPSKAASSSSSSPPPDISLAADGDSDSNSNNNSAAWSKKPAWNKPSNGVVEVGPVMGAASWPALSESARASPKSLADSSSKTFPDGSLSTSQGPVIPQSTQKQGTSNANSNSVPNRTMSGRQRSSKRGGGGGNNSASGPPQSSFSHQHLTPPPPSFPVIQMLPNSYGNFVPAMPDTYVRDPQYRGNNWETRPASGFASQSHNDHRHSSRRGGNYGLRGDSGYHNNFGGRRDQDRGNYGNARDVHMHPQRASPRGFPRPPPPSAHTYVPPQPVRPFVNPIGYPELIYFPTMPMEPFRGMPLITPAPPAMIMPVPELPLPAMILNQIHYYFSDANLIRDEFLKSKMDDQGWVAISLIAGFPRVKSLTSNIQLILDSLRSSTVVEVQDDRVRRRNEWKKWIPSRVSTESGFVSPGGPSSDMLASSFQQITVKEESANQSKAGNVNPHVEDTSERNLSKLIGRAQLPNGEGSKDTCLD</sequence>
<dbReference type="OrthoDB" id="340227at2759"/>
<evidence type="ECO:0000256" key="1">
    <source>
        <dbReference type="ARBA" id="ARBA00022884"/>
    </source>
</evidence>
<feature type="compositionally biased region" description="Polar residues" evidence="3">
    <location>
        <begin position="145"/>
        <end position="187"/>
    </location>
</feature>
<dbReference type="RefSeq" id="XP_022772624.1">
    <property type="nucleotide sequence ID" value="XM_022916889.1"/>
</dbReference>
<dbReference type="AlphaFoldDB" id="A0A6P6B626"/>
<dbReference type="InterPro" id="IPR036388">
    <property type="entry name" value="WH-like_DNA-bd_sf"/>
</dbReference>
<dbReference type="InterPro" id="IPR006630">
    <property type="entry name" value="La_HTH"/>
</dbReference>
<dbReference type="PANTHER" id="PTHR22792:SF155">
    <property type="entry name" value="LA-RELATED PROTEIN 1C-LIKE"/>
    <property type="match status" value="1"/>
</dbReference>
<protein>
    <submittedName>
        <fullName evidence="6">La-related protein 1C-like isoform X1</fullName>
    </submittedName>
</protein>
<evidence type="ECO:0000259" key="4">
    <source>
        <dbReference type="PROSITE" id="PS50961"/>
    </source>
</evidence>
<evidence type="ECO:0000313" key="6">
    <source>
        <dbReference type="RefSeq" id="XP_022772624.1"/>
    </source>
</evidence>
<evidence type="ECO:0000256" key="2">
    <source>
        <dbReference type="PROSITE-ProRule" id="PRU00332"/>
    </source>
</evidence>
<feature type="region of interest" description="Disordered" evidence="3">
    <location>
        <begin position="252"/>
        <end position="338"/>
    </location>
</feature>
<keyword evidence="1 2" id="KW-0694">RNA-binding</keyword>
<reference evidence="6" key="1">
    <citation type="submission" date="2025-08" db="UniProtKB">
        <authorList>
            <consortium name="RefSeq"/>
        </authorList>
    </citation>
    <scope>IDENTIFICATION</scope>
    <source>
        <tissue evidence="6">Fruit stalk</tissue>
    </source>
</reference>
<feature type="region of interest" description="Disordered" evidence="3">
    <location>
        <begin position="1"/>
        <end position="121"/>
    </location>
</feature>
<feature type="compositionally biased region" description="Polar residues" evidence="3">
    <location>
        <begin position="499"/>
        <end position="508"/>
    </location>
</feature>
<feature type="domain" description="HTH La-type RNA-binding" evidence="4">
    <location>
        <begin position="380"/>
        <end position="469"/>
    </location>
</feature>
<dbReference type="PROSITE" id="PS50961">
    <property type="entry name" value="HTH_LA"/>
    <property type="match status" value="1"/>
</dbReference>
<keyword evidence="5" id="KW-1185">Reference proteome</keyword>
<feature type="compositionally biased region" description="Pro residues" evidence="3">
    <location>
        <begin position="324"/>
        <end position="338"/>
    </location>
</feature>
<feature type="compositionally biased region" description="Polar residues" evidence="3">
    <location>
        <begin position="1"/>
        <end position="18"/>
    </location>
</feature>
<feature type="compositionally biased region" description="Low complexity" evidence="3">
    <location>
        <begin position="203"/>
        <end position="212"/>
    </location>
</feature>
<proteinExistence type="predicted"/>
<feature type="region of interest" description="Disordered" evidence="3">
    <location>
        <begin position="133"/>
        <end position="228"/>
    </location>
</feature>
<evidence type="ECO:0000313" key="5">
    <source>
        <dbReference type="Proteomes" id="UP000515121"/>
    </source>
</evidence>
<feature type="compositionally biased region" description="Low complexity" evidence="3">
    <location>
        <begin position="45"/>
        <end position="104"/>
    </location>
</feature>
<dbReference type="SMART" id="SM00715">
    <property type="entry name" value="LA"/>
    <property type="match status" value="1"/>
</dbReference>
<dbReference type="InterPro" id="IPR045180">
    <property type="entry name" value="La_dom_prot"/>
</dbReference>
<feature type="region of interest" description="Disordered" evidence="3">
    <location>
        <begin position="499"/>
        <end position="520"/>
    </location>
</feature>
<evidence type="ECO:0000256" key="3">
    <source>
        <dbReference type="SAM" id="MobiDB-lite"/>
    </source>
</evidence>
<gene>
    <name evidence="6" type="primary">LOC111315281</name>
</gene>
<dbReference type="PANTHER" id="PTHR22792">
    <property type="entry name" value="LUPUS LA PROTEIN-RELATED"/>
    <property type="match status" value="1"/>
</dbReference>
<dbReference type="SUPFAM" id="SSF46785">
    <property type="entry name" value="Winged helix' DNA-binding domain"/>
    <property type="match status" value="1"/>
</dbReference>
<dbReference type="Pfam" id="PF05383">
    <property type="entry name" value="La"/>
    <property type="match status" value="1"/>
</dbReference>
<accession>A0A6P6B626</accession>
<dbReference type="Proteomes" id="UP000515121">
    <property type="component" value="Unplaced"/>
</dbReference>
<organism evidence="5 6">
    <name type="scientific">Durio zibethinus</name>
    <name type="common">Durian</name>
    <dbReference type="NCBI Taxonomy" id="66656"/>
    <lineage>
        <taxon>Eukaryota</taxon>
        <taxon>Viridiplantae</taxon>
        <taxon>Streptophyta</taxon>
        <taxon>Embryophyta</taxon>
        <taxon>Tracheophyta</taxon>
        <taxon>Spermatophyta</taxon>
        <taxon>Magnoliopsida</taxon>
        <taxon>eudicotyledons</taxon>
        <taxon>Gunneridae</taxon>
        <taxon>Pentapetalae</taxon>
        <taxon>rosids</taxon>
        <taxon>malvids</taxon>
        <taxon>Malvales</taxon>
        <taxon>Malvaceae</taxon>
        <taxon>Helicteroideae</taxon>
        <taxon>Durio</taxon>
    </lineage>
</organism>